<feature type="compositionally biased region" description="Low complexity" evidence="1">
    <location>
        <begin position="165"/>
        <end position="180"/>
    </location>
</feature>
<feature type="compositionally biased region" description="Polar residues" evidence="1">
    <location>
        <begin position="55"/>
        <end position="81"/>
    </location>
</feature>
<feature type="compositionally biased region" description="Polar residues" evidence="1">
    <location>
        <begin position="879"/>
        <end position="891"/>
    </location>
</feature>
<feature type="region of interest" description="Disordered" evidence="1">
    <location>
        <begin position="493"/>
        <end position="514"/>
    </location>
</feature>
<evidence type="ECO:0000313" key="6">
    <source>
        <dbReference type="Proteomes" id="UP000887458"/>
    </source>
</evidence>
<feature type="region of interest" description="Disordered" evidence="1">
    <location>
        <begin position="404"/>
        <end position="446"/>
    </location>
</feature>
<evidence type="ECO:0000256" key="1">
    <source>
        <dbReference type="SAM" id="MobiDB-lite"/>
    </source>
</evidence>
<feature type="region of interest" description="Disordered" evidence="1">
    <location>
        <begin position="529"/>
        <end position="619"/>
    </location>
</feature>
<feature type="compositionally biased region" description="Low complexity" evidence="1">
    <location>
        <begin position="892"/>
        <end position="941"/>
    </location>
</feature>
<feature type="compositionally biased region" description="Low complexity" evidence="1">
    <location>
        <begin position="803"/>
        <end position="820"/>
    </location>
</feature>
<feature type="compositionally biased region" description="Polar residues" evidence="1">
    <location>
        <begin position="372"/>
        <end position="383"/>
    </location>
</feature>
<evidence type="ECO:0000259" key="2">
    <source>
        <dbReference type="PROSITE" id="PS50020"/>
    </source>
</evidence>
<organism evidence="5 6">
    <name type="scientific">Dermatophagoides pteronyssinus</name>
    <name type="common">European house dust mite</name>
    <dbReference type="NCBI Taxonomy" id="6956"/>
    <lineage>
        <taxon>Eukaryota</taxon>
        <taxon>Metazoa</taxon>
        <taxon>Ecdysozoa</taxon>
        <taxon>Arthropoda</taxon>
        <taxon>Chelicerata</taxon>
        <taxon>Arachnida</taxon>
        <taxon>Acari</taxon>
        <taxon>Acariformes</taxon>
        <taxon>Sarcoptiformes</taxon>
        <taxon>Astigmata</taxon>
        <taxon>Psoroptidia</taxon>
        <taxon>Analgoidea</taxon>
        <taxon>Pyroglyphidae</taxon>
        <taxon>Dermatophagoidinae</taxon>
        <taxon>Dermatophagoides</taxon>
    </lineage>
</organism>
<dbReference type="PROSITE" id="PS50238">
    <property type="entry name" value="RHOGAP"/>
    <property type="match status" value="1"/>
</dbReference>
<dbReference type="SMART" id="SM00324">
    <property type="entry name" value="RhoGAP"/>
    <property type="match status" value="1"/>
</dbReference>
<dbReference type="SMART" id="SM00139">
    <property type="entry name" value="MyTH4"/>
    <property type="match status" value="1"/>
</dbReference>
<feature type="region of interest" description="Disordered" evidence="1">
    <location>
        <begin position="1157"/>
        <end position="1197"/>
    </location>
</feature>
<feature type="region of interest" description="Disordered" evidence="1">
    <location>
        <begin position="879"/>
        <end position="945"/>
    </location>
</feature>
<proteinExistence type="predicted"/>
<dbReference type="Gene3D" id="1.25.40.530">
    <property type="entry name" value="MyTH4 domain"/>
    <property type="match status" value="1"/>
</dbReference>
<feature type="region of interest" description="Disordered" evidence="1">
    <location>
        <begin position="962"/>
        <end position="997"/>
    </location>
</feature>
<feature type="compositionally biased region" description="Gly residues" evidence="1">
    <location>
        <begin position="7"/>
        <end position="16"/>
    </location>
</feature>
<dbReference type="Gene3D" id="1.10.555.10">
    <property type="entry name" value="Rho GTPase activation protein"/>
    <property type="match status" value="1"/>
</dbReference>
<feature type="compositionally biased region" description="Low complexity" evidence="1">
    <location>
        <begin position="1021"/>
        <end position="1030"/>
    </location>
</feature>
<feature type="compositionally biased region" description="Polar residues" evidence="1">
    <location>
        <begin position="962"/>
        <end position="974"/>
    </location>
</feature>
<dbReference type="InterPro" id="IPR000857">
    <property type="entry name" value="MyTH4_dom"/>
</dbReference>
<dbReference type="InterPro" id="IPR038185">
    <property type="entry name" value="MyTH4_dom_sf"/>
</dbReference>
<feature type="region of interest" description="Disordered" evidence="1">
    <location>
        <begin position="802"/>
        <end position="827"/>
    </location>
</feature>
<feature type="compositionally biased region" description="Low complexity" evidence="1">
    <location>
        <begin position="1163"/>
        <end position="1187"/>
    </location>
</feature>
<dbReference type="InterPro" id="IPR000198">
    <property type="entry name" value="RhoGAP_dom"/>
</dbReference>
<accession>A0ABQ8JLC9</accession>
<dbReference type="PANTHER" id="PTHR45876">
    <property type="entry name" value="FI04035P"/>
    <property type="match status" value="1"/>
</dbReference>
<feature type="compositionally biased region" description="Low complexity" evidence="1">
    <location>
        <begin position="194"/>
        <end position="218"/>
    </location>
</feature>
<feature type="compositionally biased region" description="Polar residues" evidence="1">
    <location>
        <begin position="592"/>
        <end position="604"/>
    </location>
</feature>
<dbReference type="PROSITE" id="PS51016">
    <property type="entry name" value="MYTH4"/>
    <property type="match status" value="1"/>
</dbReference>
<dbReference type="InterPro" id="IPR008936">
    <property type="entry name" value="Rho_GTPase_activation_prot"/>
</dbReference>
<dbReference type="Proteomes" id="UP000887458">
    <property type="component" value="Unassembled WGS sequence"/>
</dbReference>
<protein>
    <submittedName>
        <fullName evidence="5">Rho GTPase activating protein 39</fullName>
    </submittedName>
</protein>
<feature type="compositionally biased region" description="Polar residues" evidence="1">
    <location>
        <begin position="430"/>
        <end position="442"/>
    </location>
</feature>
<dbReference type="EMBL" id="NJHN03000032">
    <property type="protein sequence ID" value="KAH9423421.1"/>
    <property type="molecule type" value="Genomic_DNA"/>
</dbReference>
<dbReference type="Pfam" id="PF00620">
    <property type="entry name" value="RhoGAP"/>
    <property type="match status" value="1"/>
</dbReference>
<evidence type="ECO:0000259" key="3">
    <source>
        <dbReference type="PROSITE" id="PS50238"/>
    </source>
</evidence>
<feature type="compositionally biased region" description="Low complexity" evidence="1">
    <location>
        <begin position="404"/>
        <end position="429"/>
    </location>
</feature>
<feature type="compositionally biased region" description="Polar residues" evidence="1">
    <location>
        <begin position="336"/>
        <end position="353"/>
    </location>
</feature>
<feature type="compositionally biased region" description="Low complexity" evidence="1">
    <location>
        <begin position="95"/>
        <end position="113"/>
    </location>
</feature>
<feature type="domain" description="Rho-GAP" evidence="3">
    <location>
        <begin position="1327"/>
        <end position="1557"/>
    </location>
</feature>
<feature type="domain" description="WW" evidence="2">
    <location>
        <begin position="281"/>
        <end position="314"/>
    </location>
</feature>
<feature type="compositionally biased region" description="Acidic residues" evidence="1">
    <location>
        <begin position="225"/>
        <end position="235"/>
    </location>
</feature>
<feature type="region of interest" description="Disordered" evidence="1">
    <location>
        <begin position="707"/>
        <end position="770"/>
    </location>
</feature>
<name>A0ABQ8JLC9_DERPT</name>
<feature type="compositionally biased region" description="Low complexity" evidence="1">
    <location>
        <begin position="354"/>
        <end position="371"/>
    </location>
</feature>
<dbReference type="Pfam" id="PF00784">
    <property type="entry name" value="MyTH4"/>
    <property type="match status" value="1"/>
</dbReference>
<feature type="compositionally biased region" description="Low complexity" evidence="1">
    <location>
        <begin position="144"/>
        <end position="155"/>
    </location>
</feature>
<feature type="compositionally biased region" description="Acidic residues" evidence="1">
    <location>
        <begin position="609"/>
        <end position="619"/>
    </location>
</feature>
<feature type="compositionally biased region" description="Low complexity" evidence="1">
    <location>
        <begin position="1058"/>
        <end position="1075"/>
    </location>
</feature>
<feature type="compositionally biased region" description="Acidic residues" evidence="1">
    <location>
        <begin position="529"/>
        <end position="589"/>
    </location>
</feature>
<keyword evidence="6" id="KW-1185">Reference proteome</keyword>
<dbReference type="PANTHER" id="PTHR45876:SF8">
    <property type="entry name" value="FI04035P"/>
    <property type="match status" value="1"/>
</dbReference>
<evidence type="ECO:0000313" key="5">
    <source>
        <dbReference type="EMBL" id="KAH9423421.1"/>
    </source>
</evidence>
<reference evidence="5 6" key="1">
    <citation type="journal article" date="2018" name="J. Allergy Clin. Immunol.">
        <title>High-quality assembly of Dermatophagoides pteronyssinus genome and transcriptome reveals a wide range of novel allergens.</title>
        <authorList>
            <person name="Liu X.Y."/>
            <person name="Yang K.Y."/>
            <person name="Wang M.Q."/>
            <person name="Kwok J.S."/>
            <person name="Zeng X."/>
            <person name="Yang Z."/>
            <person name="Xiao X.J."/>
            <person name="Lau C.P."/>
            <person name="Li Y."/>
            <person name="Huang Z.M."/>
            <person name="Ba J.G."/>
            <person name="Yim A.K."/>
            <person name="Ouyang C.Y."/>
            <person name="Ngai S.M."/>
            <person name="Chan T.F."/>
            <person name="Leung E.L."/>
            <person name="Liu L."/>
            <person name="Liu Z.G."/>
            <person name="Tsui S.K."/>
        </authorList>
    </citation>
    <scope>NUCLEOTIDE SEQUENCE [LARGE SCALE GENOMIC DNA]</scope>
    <source>
        <strain evidence="5">Derp</strain>
    </source>
</reference>
<feature type="compositionally biased region" description="Polar residues" evidence="1">
    <location>
        <begin position="1031"/>
        <end position="1050"/>
    </location>
</feature>
<feature type="compositionally biased region" description="Low complexity" evidence="1">
    <location>
        <begin position="708"/>
        <end position="723"/>
    </location>
</feature>
<dbReference type="SUPFAM" id="SSF48350">
    <property type="entry name" value="GTPase activation domain, GAP"/>
    <property type="match status" value="1"/>
</dbReference>
<feature type="compositionally biased region" description="Low complexity" evidence="1">
    <location>
        <begin position="17"/>
        <end position="35"/>
    </location>
</feature>
<reference evidence="5 6" key="2">
    <citation type="journal article" date="2022" name="Mol. Biol. Evol.">
        <title>Comparative Genomics Reveals Insights into the Divergent Evolution of Astigmatic Mites and Household Pest Adaptations.</title>
        <authorList>
            <person name="Xiong Q."/>
            <person name="Wan A.T."/>
            <person name="Liu X."/>
            <person name="Fung C.S."/>
            <person name="Xiao X."/>
            <person name="Malainual N."/>
            <person name="Hou J."/>
            <person name="Wang L."/>
            <person name="Wang M."/>
            <person name="Yang K.Y."/>
            <person name="Cui Y."/>
            <person name="Leung E.L."/>
            <person name="Nong W."/>
            <person name="Shin S.K."/>
            <person name="Au S.W."/>
            <person name="Jeong K.Y."/>
            <person name="Chew F.T."/>
            <person name="Hui J.H."/>
            <person name="Leung T.F."/>
            <person name="Tungtrongchitr A."/>
            <person name="Zhong N."/>
            <person name="Liu Z."/>
            <person name="Tsui S.K."/>
        </authorList>
    </citation>
    <scope>NUCLEOTIDE SEQUENCE [LARGE SCALE GENOMIC DNA]</scope>
    <source>
        <strain evidence="5">Derp</strain>
    </source>
</reference>
<feature type="compositionally biased region" description="Basic and acidic residues" evidence="1">
    <location>
        <begin position="737"/>
        <end position="746"/>
    </location>
</feature>
<dbReference type="InterPro" id="IPR001202">
    <property type="entry name" value="WW_dom"/>
</dbReference>
<feature type="region of interest" description="Disordered" evidence="1">
    <location>
        <begin position="1552"/>
        <end position="1571"/>
    </location>
</feature>
<feature type="compositionally biased region" description="Polar residues" evidence="1">
    <location>
        <begin position="119"/>
        <end position="135"/>
    </location>
</feature>
<evidence type="ECO:0000259" key="4">
    <source>
        <dbReference type="PROSITE" id="PS51016"/>
    </source>
</evidence>
<dbReference type="Gene3D" id="2.20.70.10">
    <property type="match status" value="1"/>
</dbReference>
<feature type="region of interest" description="Disordered" evidence="1">
    <location>
        <begin position="1021"/>
        <end position="1091"/>
    </location>
</feature>
<sequence length="1571" mass="175748">MSQPLIIGGGGVGGGKQQTTTTTTNSSTTSPQQSSNRLRHFLKFNGPSNNNNNNGDLQQKSNGHIDSKSSQQQQHCNTKPSSPLIGRNYPHQRVTKSPSIESTTTTTTKSSSPLLNRCQVINLNPVNVNNHSKQNSFDHHNTGLSSPNLNNNLQSKQHRHSFRCSTSTTNNNNNNSSSSNQLRQSQHTYDNVASLSRLDQQQQQQQSSSMESSPRFQQNMVANNDDNDDDDDDDDDKHGKQFEWIEIFEPKSRTKMFANLSTGECSWFEPKNVQILRQSNPKITQWWELYDQKSQRFYYYSVKDSKTIWQKPNTVDAIIVPLAKLQIIKQAANNNNSTPLDRIISNSSRTSQPLNNSSSPLSSASSSPSSATNTGRSPQLISPNSTTSICIRCRQRPIMVDSFTQTFNNNNNNSTTSDSIRSSSSSKQSMVSRWTQTTSQTPVDIRRLPDLLSDDLRRQQQQQQQHAHQQIQPSLRHYLLSEARFAARGQTAGGLLNTHPQNNDNDNNRIYDPIAPESIYDPVAQIDDYDDDYFDVDDDELTDYGDDEDDEISFDSCDADDEFGGEDNSYTDDDEDDEDEDLDDDDDESIINVRNDQKGSSSDSHIVGDDDYDDDDDYNNEMIFNRKRQQQQQNQQPLDDYDIVDYGHHDDHQYISSTKSGTNNNRMPAAASGGISRSTLIQQNLDGPLKMSASFTATDFKRNALGRSSYTTSTTTNQQQQPSAIRYEQPSSNVHHNQREQQRESCPKPAYSNPFNNNNNNNGSLRSSTGRINMNLDQSLSNEINNNKGLGSIADRIQLFNQKSTNLPSKTTTPTPTSPKSIHRQQSISVSAYEPATGLSRGFLHRSATTEGGGGGAGGAIAANQVQRFLQQQPNNVRTSISPVLDQSSVPSKSTSMTLISPSSSSSSSVVNTTTIQQQQQQSNDPIGSSSNGKRSSLSNKFPVTSNNNQFDLSFEIPRNNSSISLSPSHQQTYRPFGSSSTPVPSYPIPPPHLHHSAFNQMNDVHKSILVNQANVAASFKNSKNKNSNNQPTTVTKGTANKKNNVVLDSNHNKDQTVTDSKSSKKSSSTTTKTIVKNKDKSNGNNGNNSIESFARECVSRHRKGGIFSKKKTLKSMLMHTKKPLKKPMISTISDALLVKESVACFKIIQIFMGDRSPSPTCQQQQQQQQHSTGNSNLSTSTTTTTNIGERLSPTTTTTLPYNDDQLLVRLINICVQLVPLRDEVLVQVARQVTQNPNPNSERRGLELMCTLFWYFTASNKLAQHLHAFLFGHRNPFTVIVRRKFEQQMYRSRYTHSHLFYRKPHSIDEVSNVLRAVHSKHVGIFGETLADALVDGTKLPWPVVLLTEALLEPRHEDREGVFRCVGDMDDVHRLKMKLDTLLPEDRNFNQMIGRSTNNNNDSIIQKTSGKLTDDHDIHVIASTLKLYFRELRDSIIPSQMYLQALDCAHDPERACALLDQLEPLNRSTLRYLIHFLQIFSTDEFVRDTKMDDANLSMVWAPNILRSPTTNCQQQQQQSLSGPAAAKAAMINSANIYEHTRAEMSFVRTLIQHLPTNNNNNNNGNDTSPKKH</sequence>
<gene>
    <name evidence="5" type="primary">ARHGAP39</name>
    <name evidence="5" type="ORF">DERP_003700</name>
</gene>
<dbReference type="PROSITE" id="PS50020">
    <property type="entry name" value="WW_DOMAIN_2"/>
    <property type="match status" value="1"/>
</dbReference>
<feature type="compositionally biased region" description="Polar residues" evidence="1">
    <location>
        <begin position="181"/>
        <end position="193"/>
    </location>
</feature>
<feature type="region of interest" description="Disordered" evidence="1">
    <location>
        <begin position="1"/>
        <end position="238"/>
    </location>
</feature>
<feature type="region of interest" description="Disordered" evidence="1">
    <location>
        <begin position="336"/>
        <end position="383"/>
    </location>
</feature>
<feature type="domain" description="MyTH4" evidence="4">
    <location>
        <begin position="1120"/>
        <end position="1314"/>
    </location>
</feature>
<comment type="caution">
    <text evidence="5">The sequence shown here is derived from an EMBL/GenBank/DDBJ whole genome shotgun (WGS) entry which is preliminary data.</text>
</comment>